<dbReference type="Gene3D" id="3.30.70.1430">
    <property type="entry name" value="Multidrug efflux transporter AcrB pore domain"/>
    <property type="match status" value="2"/>
</dbReference>
<dbReference type="Proteomes" id="UP000575898">
    <property type="component" value="Unassembled WGS sequence"/>
</dbReference>
<keyword evidence="3" id="KW-1185">Reference proteome</keyword>
<gene>
    <name evidence="2" type="ORF">HNQ59_001035</name>
</gene>
<accession>A0A840MJU7</accession>
<proteinExistence type="predicted"/>
<protein>
    <submittedName>
        <fullName evidence="2">HAE1 family hydrophobic/amphiphilic exporter-1</fullName>
    </submittedName>
</protein>
<dbReference type="AlphaFoldDB" id="A0A840MJU7"/>
<feature type="transmembrane region" description="Helical" evidence="1">
    <location>
        <begin position="878"/>
        <end position="898"/>
    </location>
</feature>
<feature type="transmembrane region" description="Helical" evidence="1">
    <location>
        <begin position="904"/>
        <end position="927"/>
    </location>
</feature>
<feature type="transmembrane region" description="Helical" evidence="1">
    <location>
        <begin position="12"/>
        <end position="32"/>
    </location>
</feature>
<organism evidence="2 3">
    <name type="scientific">Chitinivorax tropicus</name>
    <dbReference type="NCBI Taxonomy" id="714531"/>
    <lineage>
        <taxon>Bacteria</taxon>
        <taxon>Pseudomonadati</taxon>
        <taxon>Pseudomonadota</taxon>
        <taxon>Betaproteobacteria</taxon>
        <taxon>Chitinivorax</taxon>
    </lineage>
</organism>
<dbReference type="Gene3D" id="3.30.2090.10">
    <property type="entry name" value="Multidrug efflux transporter AcrB TolC docking domain, DN and DC subdomains"/>
    <property type="match status" value="2"/>
</dbReference>
<feature type="transmembrane region" description="Helical" evidence="1">
    <location>
        <begin position="337"/>
        <end position="355"/>
    </location>
</feature>
<dbReference type="PANTHER" id="PTHR32063">
    <property type="match status" value="1"/>
</dbReference>
<dbReference type="PANTHER" id="PTHR32063:SF0">
    <property type="entry name" value="SWARMING MOTILITY PROTEIN SWRC"/>
    <property type="match status" value="1"/>
</dbReference>
<sequence>MWLTRISVRNPVFATMLMVALAVLGIIAYFQLRIENLPDVSVPTVIVTADYPGAAPEIVESDVVRPLEEAINGISGIKLLRGRAFEGYAFAVVEFQLETDPQWAIQQVREKVDQVRNTLKKEVKEPKVELAQADDMPVVSLSVTSPVRSHRELTQIADRIVSKRLKSLPGAGKVEVIGGVDRQIRILLQPDSMKALGVSVEDVINTIRQENVEFPLGTVTVGTGDKLVQIRGRLKDAPAFGRLIVVNRGGSVVRLEQVATVVDSQKELESIAYVNGRKAVSVDVRKATGANIVELVDRVRKEMDALHAILPPDVKLQVLSDNTEGIKLMLEDVKRTLLEGALLTIIIVLLFLGSWRSTVITGLTLPVSLVGTFFALQLFGFTINQLTMIAMSLCIGLLIDDAIVVRENISRHAAMGKGRIQAALDGTNEIGMAVVGTTLTIVAVFLPVAFMGGIIGKFFFQFGVAVSAAVLISMLVSFTLDPMLSSVWADPHSHGKAMRGPVGWLLSWFDRKMDALAETYASMIRWALRKRKTTLALAMASFVAAFVILGKVGGEFVPDSDFDFVQMQIETPIGSSLDYTGAKAKQASDAIMTFPEVKQAYVAVAQDSAKNQANLFINLTSRKERKRDHKEMRRLFRERLQQIGGIKVSGGDSNMPIILSIQGGDLDELKRLSEQVMAMLKAIPGAVDVKSSMEEKKPALLVDINRDQAQDLGLNAAQIGTVLRPLLAGQAISTWLGPDGENHDVNVKIPDHLRASLDDLGRLPIASRGNPEQPWMIELGQVAKLREGTSQSQIKRSNQSREVTIVAGVEGRPLGDVVTEMNKGIDKIKWPVGYKIETRGGAQDMQESAHHAGKAMLMAIMFIYAILATQFRSFLQPLAIMSSLPLALIGVALGLFLTNSTLNVMSMIGIIMLMGLVTKNAILLIDFTKQSMEEGMNRAEAIVEAGRIRLRPILMTTAAMVLGMMPVATSKDMGEGYASMANAVIGGVITSTLLTLVVVPVVFTYLDSLGTWVKRKLVSPEEIQSAGEEVCSK</sequence>
<dbReference type="GO" id="GO:0042910">
    <property type="term" value="F:xenobiotic transmembrane transporter activity"/>
    <property type="evidence" value="ECO:0007669"/>
    <property type="project" value="TreeGrafter"/>
</dbReference>
<feature type="transmembrane region" description="Helical" evidence="1">
    <location>
        <begin position="980"/>
        <end position="1006"/>
    </location>
</feature>
<reference evidence="2 3" key="1">
    <citation type="submission" date="2020-08" db="EMBL/GenBank/DDBJ databases">
        <title>Genomic Encyclopedia of Type Strains, Phase IV (KMG-IV): sequencing the most valuable type-strain genomes for metagenomic binning, comparative biology and taxonomic classification.</title>
        <authorList>
            <person name="Goeker M."/>
        </authorList>
    </citation>
    <scope>NUCLEOTIDE SEQUENCE [LARGE SCALE GENOMIC DNA]</scope>
    <source>
        <strain evidence="2 3">DSM 27165</strain>
    </source>
</reference>
<keyword evidence="1" id="KW-0812">Transmembrane</keyword>
<feature type="transmembrane region" description="Helical" evidence="1">
    <location>
        <begin position="389"/>
        <end position="409"/>
    </location>
</feature>
<dbReference type="SUPFAM" id="SSF82714">
    <property type="entry name" value="Multidrug efflux transporter AcrB TolC docking domain, DN and DC subdomains"/>
    <property type="match status" value="2"/>
</dbReference>
<feature type="transmembrane region" description="Helical" evidence="1">
    <location>
        <begin position="948"/>
        <end position="968"/>
    </location>
</feature>
<feature type="transmembrane region" description="Helical" evidence="1">
    <location>
        <begin position="852"/>
        <end position="871"/>
    </location>
</feature>
<dbReference type="SUPFAM" id="SSF82693">
    <property type="entry name" value="Multidrug efflux transporter AcrB pore domain, PN1, PN2, PC1 and PC2 subdomains"/>
    <property type="match status" value="3"/>
</dbReference>
<feature type="transmembrane region" description="Helical" evidence="1">
    <location>
        <begin position="533"/>
        <end position="550"/>
    </location>
</feature>
<dbReference type="GO" id="GO:0005886">
    <property type="term" value="C:plasma membrane"/>
    <property type="evidence" value="ECO:0007669"/>
    <property type="project" value="TreeGrafter"/>
</dbReference>
<feature type="transmembrane region" description="Helical" evidence="1">
    <location>
        <begin position="430"/>
        <end position="452"/>
    </location>
</feature>
<dbReference type="RefSeq" id="WP_184036087.1">
    <property type="nucleotide sequence ID" value="NZ_JACHHY010000005.1"/>
</dbReference>
<dbReference type="Gene3D" id="1.20.1640.10">
    <property type="entry name" value="Multidrug efflux transporter AcrB transmembrane domain"/>
    <property type="match status" value="2"/>
</dbReference>
<dbReference type="InterPro" id="IPR027463">
    <property type="entry name" value="AcrB_DN_DC_subdom"/>
</dbReference>
<evidence type="ECO:0000313" key="3">
    <source>
        <dbReference type="Proteomes" id="UP000575898"/>
    </source>
</evidence>
<dbReference type="SUPFAM" id="SSF82866">
    <property type="entry name" value="Multidrug efflux transporter AcrB transmembrane domain"/>
    <property type="match status" value="2"/>
</dbReference>
<keyword evidence="1" id="KW-1133">Transmembrane helix</keyword>
<feature type="transmembrane region" description="Helical" evidence="1">
    <location>
        <begin position="362"/>
        <end position="383"/>
    </location>
</feature>
<dbReference type="PRINTS" id="PR00702">
    <property type="entry name" value="ACRIFLAVINRP"/>
</dbReference>
<comment type="caution">
    <text evidence="2">The sequence shown here is derived from an EMBL/GenBank/DDBJ whole genome shotgun (WGS) entry which is preliminary data.</text>
</comment>
<dbReference type="EMBL" id="JACHHY010000005">
    <property type="protein sequence ID" value="MBB5017765.1"/>
    <property type="molecule type" value="Genomic_DNA"/>
</dbReference>
<evidence type="ECO:0000256" key="1">
    <source>
        <dbReference type="SAM" id="Phobius"/>
    </source>
</evidence>
<dbReference type="Gene3D" id="3.30.70.1440">
    <property type="entry name" value="Multidrug efflux transporter AcrB pore domain"/>
    <property type="match status" value="1"/>
</dbReference>
<dbReference type="Gene3D" id="3.30.70.1320">
    <property type="entry name" value="Multidrug efflux transporter AcrB pore domain like"/>
    <property type="match status" value="1"/>
</dbReference>
<name>A0A840MJU7_9PROT</name>
<dbReference type="Pfam" id="PF00873">
    <property type="entry name" value="ACR_tran"/>
    <property type="match status" value="1"/>
</dbReference>
<feature type="transmembrane region" description="Helical" evidence="1">
    <location>
        <begin position="458"/>
        <end position="480"/>
    </location>
</feature>
<evidence type="ECO:0000313" key="2">
    <source>
        <dbReference type="EMBL" id="MBB5017765.1"/>
    </source>
</evidence>
<dbReference type="InterPro" id="IPR001036">
    <property type="entry name" value="Acrflvin-R"/>
</dbReference>
<keyword evidence="1" id="KW-0472">Membrane</keyword>